<comment type="caution">
    <text evidence="1">The sequence shown here is derived from an EMBL/GenBank/DDBJ whole genome shotgun (WGS) entry which is preliminary data.</text>
</comment>
<reference evidence="1" key="1">
    <citation type="submission" date="2013-08" db="EMBL/GenBank/DDBJ databases">
        <authorList>
            <person name="Mendez C."/>
            <person name="Richter M."/>
            <person name="Ferrer M."/>
            <person name="Sanchez J."/>
        </authorList>
    </citation>
    <scope>NUCLEOTIDE SEQUENCE</scope>
</reference>
<name>T1CIL9_9ZZZZ</name>
<gene>
    <name evidence="1" type="ORF">B2A_00784</name>
</gene>
<feature type="non-terminal residue" evidence="1">
    <location>
        <position position="111"/>
    </location>
</feature>
<accession>T1CIL9</accession>
<dbReference type="EMBL" id="AUZZ01000604">
    <property type="protein sequence ID" value="EQD67375.1"/>
    <property type="molecule type" value="Genomic_DNA"/>
</dbReference>
<protein>
    <submittedName>
        <fullName evidence="1">Uncharacterized protein</fullName>
    </submittedName>
</protein>
<sequence length="111" mass="12280">MEEVGRIFGDVGLGRFHLSLNVPVERGDYLAVVDEQHGNVLCQLDDLRRKSDLDLERAGALQPSEEATQHESMLGEARIVGYRDGQGLVKIPTIPFRSGAHVFRAEEPLIA</sequence>
<dbReference type="AlphaFoldDB" id="T1CIL9"/>
<reference evidence="1" key="2">
    <citation type="journal article" date="2014" name="ISME J.">
        <title>Microbial stratification in low pH oxic and suboxic macroscopic growths along an acid mine drainage.</title>
        <authorList>
            <person name="Mendez-Garcia C."/>
            <person name="Mesa V."/>
            <person name="Sprenger R.R."/>
            <person name="Richter M."/>
            <person name="Diez M.S."/>
            <person name="Solano J."/>
            <person name="Bargiela R."/>
            <person name="Golyshina O.V."/>
            <person name="Manteca A."/>
            <person name="Ramos J.L."/>
            <person name="Gallego J.R."/>
            <person name="Llorente I."/>
            <person name="Martins Dos Santos V.A."/>
            <person name="Jensen O.N."/>
            <person name="Pelaez A.I."/>
            <person name="Sanchez J."/>
            <person name="Ferrer M."/>
        </authorList>
    </citation>
    <scope>NUCLEOTIDE SEQUENCE</scope>
</reference>
<organism evidence="1">
    <name type="scientific">mine drainage metagenome</name>
    <dbReference type="NCBI Taxonomy" id="410659"/>
    <lineage>
        <taxon>unclassified sequences</taxon>
        <taxon>metagenomes</taxon>
        <taxon>ecological metagenomes</taxon>
    </lineage>
</organism>
<evidence type="ECO:0000313" key="1">
    <source>
        <dbReference type="EMBL" id="EQD67375.1"/>
    </source>
</evidence>
<proteinExistence type="predicted"/>